<dbReference type="EMBL" id="CAEKDK010000008">
    <property type="protein sequence ID" value="CAB4289674.1"/>
    <property type="molecule type" value="Genomic_DNA"/>
</dbReference>
<accession>A0A6J5VPA1</accession>
<sequence length="88" mass="9534">MALALCNCLEKMVIGPKTNFGLPSNSLNILSDSNNSRICNLDIGFWVLNFEGLPMVETATVKEIVLTVELKTNLLGFIFTLMPSGGSI</sequence>
<name>A0A6J5VPA1_PRUAR</name>
<dbReference type="AlphaFoldDB" id="A0A6J5VPA1"/>
<organism evidence="1 2">
    <name type="scientific">Prunus armeniaca</name>
    <name type="common">Apricot</name>
    <name type="synonym">Armeniaca vulgaris</name>
    <dbReference type="NCBI Taxonomy" id="36596"/>
    <lineage>
        <taxon>Eukaryota</taxon>
        <taxon>Viridiplantae</taxon>
        <taxon>Streptophyta</taxon>
        <taxon>Embryophyta</taxon>
        <taxon>Tracheophyta</taxon>
        <taxon>Spermatophyta</taxon>
        <taxon>Magnoliopsida</taxon>
        <taxon>eudicotyledons</taxon>
        <taxon>Gunneridae</taxon>
        <taxon>Pentapetalae</taxon>
        <taxon>rosids</taxon>
        <taxon>fabids</taxon>
        <taxon>Rosales</taxon>
        <taxon>Rosaceae</taxon>
        <taxon>Amygdaloideae</taxon>
        <taxon>Amygdaleae</taxon>
        <taxon>Prunus</taxon>
    </lineage>
</organism>
<dbReference type="Proteomes" id="UP000507222">
    <property type="component" value="Unassembled WGS sequence"/>
</dbReference>
<protein>
    <submittedName>
        <fullName evidence="1">Uncharacterized protein</fullName>
    </submittedName>
</protein>
<evidence type="ECO:0000313" key="1">
    <source>
        <dbReference type="EMBL" id="CAB4289674.1"/>
    </source>
</evidence>
<evidence type="ECO:0000313" key="2">
    <source>
        <dbReference type="Proteomes" id="UP000507222"/>
    </source>
</evidence>
<proteinExistence type="predicted"/>
<reference evidence="1 2" key="1">
    <citation type="submission" date="2020-05" db="EMBL/GenBank/DDBJ databases">
        <authorList>
            <person name="Campoy J."/>
            <person name="Schneeberger K."/>
            <person name="Spophaly S."/>
        </authorList>
    </citation>
    <scope>NUCLEOTIDE SEQUENCE [LARGE SCALE GENOMIC DNA]</scope>
    <source>
        <strain evidence="1">PruArmRojPasFocal</strain>
    </source>
</reference>
<gene>
    <name evidence="1" type="ORF">CURHAP_LOCUS48968</name>
</gene>